<feature type="binding site" evidence="8">
    <location>
        <position position="378"/>
    </location>
    <ligand>
        <name>Ca(2+)</name>
        <dbReference type="ChEBI" id="CHEBI:29108"/>
    </ligand>
</feature>
<dbReference type="GO" id="GO:0005509">
    <property type="term" value="F:calcium ion binding"/>
    <property type="evidence" value="ECO:0007669"/>
    <property type="project" value="UniProtKB-UniRule"/>
</dbReference>
<dbReference type="Proteomes" id="UP000681722">
    <property type="component" value="Unassembled WGS sequence"/>
</dbReference>
<dbReference type="InterPro" id="IPR011992">
    <property type="entry name" value="EF-hand-dom_pair"/>
</dbReference>
<evidence type="ECO:0000256" key="6">
    <source>
        <dbReference type="PIRNR" id="PIRNR000956"/>
    </source>
</evidence>
<dbReference type="SUPFAM" id="SSF50729">
    <property type="entry name" value="PH domain-like"/>
    <property type="match status" value="1"/>
</dbReference>
<dbReference type="Pfam" id="PF00387">
    <property type="entry name" value="PI-PLC-Y"/>
    <property type="match status" value="1"/>
</dbReference>
<feature type="compositionally biased region" description="Polar residues" evidence="11">
    <location>
        <begin position="910"/>
        <end position="920"/>
    </location>
</feature>
<gene>
    <name evidence="13" type="ORF">GPM918_LOCUS14873</name>
    <name evidence="14" type="ORF">SRO942_LOCUS14873</name>
</gene>
<dbReference type="SMART" id="SM00149">
    <property type="entry name" value="PLCYc"/>
    <property type="match status" value="1"/>
</dbReference>
<feature type="active site" evidence="7">
    <location>
        <position position="391"/>
    </location>
</feature>
<feature type="binding site" evidence="8">
    <location>
        <position position="347"/>
    </location>
    <ligand>
        <name>Ca(2+)</name>
        <dbReference type="ChEBI" id="CHEBI:29108"/>
    </ligand>
</feature>
<evidence type="ECO:0000256" key="2">
    <source>
        <dbReference type="ARBA" id="ARBA00022801"/>
    </source>
</evidence>
<dbReference type="Pfam" id="PF22631">
    <property type="entry name" value="PLCB1-4-like_EFh"/>
    <property type="match status" value="1"/>
</dbReference>
<dbReference type="CDD" id="cd00275">
    <property type="entry name" value="C2_PLC_like"/>
    <property type="match status" value="1"/>
</dbReference>
<dbReference type="InterPro" id="IPR000909">
    <property type="entry name" value="PLipase_C_PInositol-sp_X_dom"/>
</dbReference>
<accession>A0A814ID11</accession>
<dbReference type="CDD" id="cd08591">
    <property type="entry name" value="PI-PLCc_beta"/>
    <property type="match status" value="1"/>
</dbReference>
<keyword evidence="3 6" id="KW-0442">Lipid degradation</keyword>
<keyword evidence="2 6" id="KW-0378">Hydrolase</keyword>
<protein>
    <recommendedName>
        <fullName evidence="6">1-phosphatidylinositol 4,5-bisphosphate phosphodiesterase</fullName>
        <ecNumber evidence="6">3.1.4.11</ecNumber>
    </recommendedName>
</protein>
<dbReference type="FunFam" id="3.20.20.190:FF:000084">
    <property type="match status" value="1"/>
</dbReference>
<keyword evidence="10" id="KW-0175">Coiled coil</keyword>
<feature type="domain" description="PI-PLC Y-box" evidence="12">
    <location>
        <begin position="622"/>
        <end position="734"/>
    </location>
</feature>
<comment type="catalytic activity">
    <reaction evidence="1 6 9">
        <text>a 1,2-diacyl-sn-glycero-3-phospho-(1D-myo-inositol-4,5-bisphosphate) + H2O = 1D-myo-inositol 1,4,5-trisphosphate + a 1,2-diacyl-sn-glycerol + H(+)</text>
        <dbReference type="Rhea" id="RHEA:33179"/>
        <dbReference type="ChEBI" id="CHEBI:15377"/>
        <dbReference type="ChEBI" id="CHEBI:15378"/>
        <dbReference type="ChEBI" id="CHEBI:17815"/>
        <dbReference type="ChEBI" id="CHEBI:58456"/>
        <dbReference type="ChEBI" id="CHEBI:203600"/>
        <dbReference type="EC" id="3.1.4.11"/>
    </reaction>
</comment>
<comment type="caution">
    <text evidence="13">The sequence shown here is derived from an EMBL/GenBank/DDBJ whole genome shotgun (WGS) entry which is preliminary data.</text>
</comment>
<keyword evidence="8" id="KW-0106">Calcium</keyword>
<evidence type="ECO:0000256" key="5">
    <source>
        <dbReference type="ARBA" id="ARBA00023224"/>
    </source>
</evidence>
<dbReference type="EC" id="3.1.4.11" evidence="6"/>
<dbReference type="SUPFAM" id="SSF49562">
    <property type="entry name" value="C2 domain (Calcium/lipid-binding domain, CaLB)"/>
    <property type="match status" value="1"/>
</dbReference>
<dbReference type="GO" id="GO:0048015">
    <property type="term" value="P:phosphatidylinositol-mediated signaling"/>
    <property type="evidence" value="ECO:0007669"/>
    <property type="project" value="TreeGrafter"/>
</dbReference>
<evidence type="ECO:0000256" key="9">
    <source>
        <dbReference type="RuleBase" id="RU361133"/>
    </source>
</evidence>
<dbReference type="GO" id="GO:0005737">
    <property type="term" value="C:cytoplasm"/>
    <property type="evidence" value="ECO:0007669"/>
    <property type="project" value="TreeGrafter"/>
</dbReference>
<evidence type="ECO:0000256" key="3">
    <source>
        <dbReference type="ARBA" id="ARBA00022963"/>
    </source>
</evidence>
<dbReference type="InterPro" id="IPR001192">
    <property type="entry name" value="PI-PLC_fam"/>
</dbReference>
<dbReference type="InterPro" id="IPR035892">
    <property type="entry name" value="C2_domain_sf"/>
</dbReference>
<keyword evidence="8" id="KW-0479">Metal-binding</keyword>
<dbReference type="Gene3D" id="3.20.20.190">
    <property type="entry name" value="Phosphatidylinositol (PI) phosphodiesterase"/>
    <property type="match status" value="1"/>
</dbReference>
<feature type="region of interest" description="Disordered" evidence="11">
    <location>
        <begin position="909"/>
        <end position="930"/>
    </location>
</feature>
<evidence type="ECO:0000313" key="14">
    <source>
        <dbReference type="EMBL" id="CAF3794193.1"/>
    </source>
</evidence>
<feature type="active site" evidence="7">
    <location>
        <position position="346"/>
    </location>
</feature>
<dbReference type="OrthoDB" id="269822at2759"/>
<feature type="coiled-coil region" evidence="10">
    <location>
        <begin position="986"/>
        <end position="1013"/>
    </location>
</feature>
<dbReference type="GO" id="GO:0004435">
    <property type="term" value="F:phosphatidylinositol-4,5-bisphosphate phospholipase C activity"/>
    <property type="evidence" value="ECO:0007669"/>
    <property type="project" value="UniProtKB-UniRule"/>
</dbReference>
<reference evidence="13" key="1">
    <citation type="submission" date="2021-02" db="EMBL/GenBank/DDBJ databases">
        <authorList>
            <person name="Nowell W R."/>
        </authorList>
    </citation>
    <scope>NUCLEOTIDE SEQUENCE</scope>
</reference>
<evidence type="ECO:0000259" key="12">
    <source>
        <dbReference type="PROSITE" id="PS50008"/>
    </source>
</evidence>
<feature type="binding site" evidence="8">
    <location>
        <position position="376"/>
    </location>
    <ligand>
        <name>Ca(2+)</name>
        <dbReference type="ChEBI" id="CHEBI:29108"/>
    </ligand>
</feature>
<evidence type="ECO:0000256" key="7">
    <source>
        <dbReference type="PIRSR" id="PIRSR000956-1"/>
    </source>
</evidence>
<dbReference type="SMART" id="SM00148">
    <property type="entry name" value="PLCXc"/>
    <property type="match status" value="1"/>
</dbReference>
<comment type="cofactor">
    <cofactor evidence="8">
        <name>Ca(2+)</name>
        <dbReference type="ChEBI" id="CHEBI:29108"/>
    </cofactor>
    <text evidence="8">Binds 1 Ca(2+) ion per subunit.</text>
</comment>
<dbReference type="CDD" id="cd22249">
    <property type="entry name" value="UDM1_RNF168_RNF169-like"/>
    <property type="match status" value="1"/>
</dbReference>
<evidence type="ECO:0000256" key="11">
    <source>
        <dbReference type="SAM" id="MobiDB-lite"/>
    </source>
</evidence>
<dbReference type="PIRSF" id="PIRSF000956">
    <property type="entry name" value="PLC-beta"/>
    <property type="match status" value="1"/>
</dbReference>
<dbReference type="Proteomes" id="UP000663829">
    <property type="component" value="Unassembled WGS sequence"/>
</dbReference>
<dbReference type="GO" id="GO:0007186">
    <property type="term" value="P:G protein-coupled receptor signaling pathway"/>
    <property type="evidence" value="ECO:0007669"/>
    <property type="project" value="TreeGrafter"/>
</dbReference>
<dbReference type="PROSITE" id="PS50007">
    <property type="entry name" value="PIPLC_X_DOMAIN"/>
    <property type="match status" value="1"/>
</dbReference>
<dbReference type="SUPFAM" id="SSF51695">
    <property type="entry name" value="PLC-like phosphodiesterases"/>
    <property type="match status" value="1"/>
</dbReference>
<keyword evidence="15" id="KW-1185">Reference proteome</keyword>
<dbReference type="PRINTS" id="PR00390">
    <property type="entry name" value="PHPHLIPASEC"/>
</dbReference>
<feature type="binding site" evidence="8">
    <location>
        <position position="425"/>
    </location>
    <ligand>
        <name>Ca(2+)</name>
        <dbReference type="ChEBI" id="CHEBI:29108"/>
    </ligand>
</feature>
<dbReference type="Pfam" id="PF00388">
    <property type="entry name" value="PI-PLC-X"/>
    <property type="match status" value="1"/>
</dbReference>
<dbReference type="GO" id="GO:0051209">
    <property type="term" value="P:release of sequestered calcium ion into cytosol"/>
    <property type="evidence" value="ECO:0007669"/>
    <property type="project" value="TreeGrafter"/>
</dbReference>
<evidence type="ECO:0000256" key="1">
    <source>
        <dbReference type="ARBA" id="ARBA00001195"/>
    </source>
</evidence>
<dbReference type="Gene3D" id="2.60.40.150">
    <property type="entry name" value="C2 domain"/>
    <property type="match status" value="1"/>
</dbReference>
<organism evidence="13 15">
    <name type="scientific">Didymodactylos carnosus</name>
    <dbReference type="NCBI Taxonomy" id="1234261"/>
    <lineage>
        <taxon>Eukaryota</taxon>
        <taxon>Metazoa</taxon>
        <taxon>Spiralia</taxon>
        <taxon>Gnathifera</taxon>
        <taxon>Rotifera</taxon>
        <taxon>Eurotatoria</taxon>
        <taxon>Bdelloidea</taxon>
        <taxon>Philodinida</taxon>
        <taxon>Philodinidae</taxon>
        <taxon>Didymodactylos</taxon>
    </lineage>
</organism>
<dbReference type="InterPro" id="IPR016280">
    <property type="entry name" value="PLC-beta"/>
</dbReference>
<keyword evidence="4 6" id="KW-0443">Lipid metabolism</keyword>
<dbReference type="SUPFAM" id="SSF47473">
    <property type="entry name" value="EF-hand"/>
    <property type="match status" value="1"/>
</dbReference>
<dbReference type="PANTHER" id="PTHR10336">
    <property type="entry name" value="PHOSPHOINOSITIDE-SPECIFIC PHOSPHOLIPASE C FAMILY PROTEIN"/>
    <property type="match status" value="1"/>
</dbReference>
<proteinExistence type="predicted"/>
<evidence type="ECO:0000256" key="10">
    <source>
        <dbReference type="SAM" id="Coils"/>
    </source>
</evidence>
<dbReference type="PANTHER" id="PTHR10336:SF149">
    <property type="entry name" value="1-PHOSPHATIDYLINOSITOL 4,5-BISPHOSPHATE PHOSPHODIESTERASE CLASSES I AND II"/>
    <property type="match status" value="1"/>
</dbReference>
<evidence type="ECO:0000256" key="4">
    <source>
        <dbReference type="ARBA" id="ARBA00023098"/>
    </source>
</evidence>
<evidence type="ECO:0000313" key="15">
    <source>
        <dbReference type="Proteomes" id="UP000663829"/>
    </source>
</evidence>
<dbReference type="EMBL" id="CAJNOQ010003648">
    <property type="protein sequence ID" value="CAF1022826.1"/>
    <property type="molecule type" value="Genomic_DNA"/>
</dbReference>
<dbReference type="InterPro" id="IPR001711">
    <property type="entry name" value="PLipase_C_Pinositol-sp_Y"/>
</dbReference>
<dbReference type="GO" id="GO:0016042">
    <property type="term" value="P:lipid catabolic process"/>
    <property type="evidence" value="ECO:0007669"/>
    <property type="project" value="UniProtKB-KW"/>
</dbReference>
<dbReference type="GO" id="GO:0046488">
    <property type="term" value="P:phosphatidylinositol metabolic process"/>
    <property type="evidence" value="ECO:0007669"/>
    <property type="project" value="TreeGrafter"/>
</dbReference>
<sequence length="1303" mass="150998">MASGKHNIHTSSLKPNDVSKNLITGTFALKWPEENTKSLTPIAVNLHVDYKGYILFCLNKVTKEIECFDIALIHDTRTGKYATPPKDAIKCEQMNIGADVPLEDKWVTIYYGQTFVPDKDLRTIHFCFYSPSLAKEWTDELFRYARNPFLRNLSGLDLLEKIHSKIVNGLVEERQDRKTISVRNILRMFCKNSRDTDKEQRILKALQYTDLAHERDALINPEQFTFDKFFSFYTQLMERNEIDKLLEKNGSKRTRIINREQLKNFIETQSNTRGDGIIDYDQKAKDIIKKYMRDTYLSQNVPESICDEAFLRYLLSFDNLIIDPAKLDLYQDMDKPLSHYFIASSHNTYLMGSQLHGRSSVEMYRQVLLTGCRCIELDILDSPDGEPEIKHRNTMIRSISFRDVIEAIDQYAFKVTPYPLILSFENHCSERVQTKMANYLIEIFGDKMLTQPLKSHPLEEKIPLPSPNDLINKILIKNKILRGVKTTSFSADNIQRGSQGGSTSLNLQRKRCDFGSERYTASPSIYMSVDPGQFNPSINNPVRPKKQYYTNIQQYTQSIDFGMNPKSDSSDEELFENSSYEDVNLTDPRLILNENPRLPTTVTQTVNLNNDAVIESKATKAMSDLVNYVTPVRFKGFGIADQLNYSYECSSFNEDKGQNLIRENAMEFVIYNERQLSRVYPRGTRIESTNYNPYQFWSVGCQMVALNYQTLDTPMQINLGMFEYNKRCGYLQKPTPYCLRFGTFDPQEPTSIENVVVEQLSIKLISGQFLIQDHEPVYVDVEMYGIYADASKRRERIKSKRWNGFQAIYDDNDNENDLVINFSKINLPEMASLRFAVSEEDGTFIGQAFIPVSTLRSGYRHIVLRNQSNVPVHSSTLFIYSRIEVHVDAACENIVDSLMNPLEKKELISSPDQYQPNLNENKQDDPSKTQQYTTTITIKHNNTRQPSSSVDENGSRNQFVKNTQLKNTHLCYCLTIKDVQQMKFYIQEQEKLKDKLRKAAASLDKKIEIEEEKFRKNLQRLNLEQRKNEKYITTKPIRHMSDAEIIHHSQTHNIRKTSLIMQKAIAEDVKSRENRLLDLCSLKFRSLNELEVLHSKNFYNKVERYIIDYYGKLTLRVDEIFRQETAKIKDQVRIQTRNDTKKKLPNAKDGRRPIFNNKILQMNVEAGAAAIRKLETLYNSLCETIAINLRQTLEALQIEREAETKNRFLRYAAQINEIKTNLNLETFNDDNLFNCSILNSALTSSLPRETLTSAHSSISSTLNIVHLQSNRVTLPQEQQQSQEQTDTLIQTHYLNENEATTRF</sequence>
<dbReference type="InterPro" id="IPR053945">
    <property type="entry name" value="PLCB1-4-like_EFh"/>
</dbReference>
<dbReference type="Pfam" id="PF17787">
    <property type="entry name" value="PH_14"/>
    <property type="match status" value="1"/>
</dbReference>
<dbReference type="Gene3D" id="1.10.238.10">
    <property type="entry name" value="EF-hand"/>
    <property type="match status" value="1"/>
</dbReference>
<keyword evidence="5 6" id="KW-0807">Transducer</keyword>
<dbReference type="EMBL" id="CAJOBC010003648">
    <property type="protein sequence ID" value="CAF3794193.1"/>
    <property type="molecule type" value="Genomic_DNA"/>
</dbReference>
<name>A0A814ID11_9BILA</name>
<evidence type="ECO:0000256" key="8">
    <source>
        <dbReference type="PIRSR" id="PIRSR000956-2"/>
    </source>
</evidence>
<dbReference type="PROSITE" id="PS50008">
    <property type="entry name" value="PIPLC_Y_DOMAIN"/>
    <property type="match status" value="1"/>
</dbReference>
<dbReference type="InterPro" id="IPR037862">
    <property type="entry name" value="PLC-beta_PH"/>
</dbReference>
<dbReference type="InterPro" id="IPR017946">
    <property type="entry name" value="PLC-like_Pdiesterase_TIM-brl"/>
</dbReference>
<evidence type="ECO:0000313" key="13">
    <source>
        <dbReference type="EMBL" id="CAF1022826.1"/>
    </source>
</evidence>
<dbReference type="Gene3D" id="2.30.29.240">
    <property type="match status" value="1"/>
</dbReference>